<comment type="subunit">
    <text evidence="4">Associates with the RNA polymerase II complex.</text>
</comment>
<reference evidence="8 9" key="1">
    <citation type="journal article" date="2021" name="BMC Biol.">
        <title>Horizontally acquired antibacterial genes associated with adaptive radiation of ladybird beetles.</title>
        <authorList>
            <person name="Li H.S."/>
            <person name="Tang X.F."/>
            <person name="Huang Y.H."/>
            <person name="Xu Z.Y."/>
            <person name="Chen M.L."/>
            <person name="Du X.Y."/>
            <person name="Qiu B.Y."/>
            <person name="Chen P.T."/>
            <person name="Zhang W."/>
            <person name="Slipinski A."/>
            <person name="Escalona H.E."/>
            <person name="Waterhouse R.M."/>
            <person name="Zwick A."/>
            <person name="Pang H."/>
        </authorList>
    </citation>
    <scope>NUCLEOTIDE SEQUENCE [LARGE SCALE GENOMIC DNA]</scope>
    <source>
        <strain evidence="8">SYSU2018</strain>
    </source>
</reference>
<feature type="domain" description="CID" evidence="7">
    <location>
        <begin position="5"/>
        <end position="134"/>
    </location>
</feature>
<feature type="region of interest" description="Disordered" evidence="6">
    <location>
        <begin position="735"/>
        <end position="793"/>
    </location>
</feature>
<evidence type="ECO:0000259" key="7">
    <source>
        <dbReference type="PROSITE" id="PS51391"/>
    </source>
</evidence>
<dbReference type="CDD" id="cd16981">
    <property type="entry name" value="CID_RPRD_like"/>
    <property type="match status" value="1"/>
</dbReference>
<evidence type="ECO:0000313" key="8">
    <source>
        <dbReference type="EMBL" id="KAL3289108.1"/>
    </source>
</evidence>
<dbReference type="EMBL" id="JABFTP020000185">
    <property type="protein sequence ID" value="KAL3289108.1"/>
    <property type="molecule type" value="Genomic_DNA"/>
</dbReference>
<dbReference type="FunFam" id="1.25.40.90:FF:000020">
    <property type="entry name" value="regulation of nuclear pre-mRNA domain-containing protein 2 isoform X1"/>
    <property type="match status" value="1"/>
</dbReference>
<feature type="compositionally biased region" description="Basic and acidic residues" evidence="6">
    <location>
        <begin position="553"/>
        <end position="566"/>
    </location>
</feature>
<proteinExistence type="predicted"/>
<dbReference type="SMART" id="SM00582">
    <property type="entry name" value="RPR"/>
    <property type="match status" value="1"/>
</dbReference>
<dbReference type="Proteomes" id="UP001516400">
    <property type="component" value="Unassembled WGS sequence"/>
</dbReference>
<feature type="compositionally biased region" description="Polar residues" evidence="6">
    <location>
        <begin position="534"/>
        <end position="547"/>
    </location>
</feature>
<dbReference type="Gene3D" id="6.10.250.2560">
    <property type="match status" value="1"/>
</dbReference>
<feature type="compositionally biased region" description="Low complexity" evidence="6">
    <location>
        <begin position="278"/>
        <end position="288"/>
    </location>
</feature>
<evidence type="ECO:0000256" key="5">
    <source>
        <dbReference type="ARBA" id="ARBA00067342"/>
    </source>
</evidence>
<evidence type="ECO:0000256" key="2">
    <source>
        <dbReference type="ARBA" id="ARBA00022553"/>
    </source>
</evidence>
<feature type="region of interest" description="Disordered" evidence="6">
    <location>
        <begin position="479"/>
        <end position="592"/>
    </location>
</feature>
<sequence>MGTDTEDFNVLQFEKKLTSLKDSQESINSCCQWCLSNRQHHKKIVNSWLNVLKRVKVEHRLILFYLANDVIQYSKRRKYEYVESWGTALQKATTLVRDDRVKQKILRIFKIWEDRGVYNEEFISDLCGLISVTPTAPKNDEPHEFQATYVINKIRVCSNLESDTDLKLKKLKELNPKIIQTESYYSSLKDRAHLDDTEKELETYVKHMEDYINALKAEVKNRITLISVLKQAEVQLDTDRKDVKIVANAYKAFGTRVKTFQKKLEDHKANLVSPIPSPDINAPSPSSDSDIDLPDGNGGEIQDVQINVPQQKVKILSDVDLSSVQITNANYYNPVPAPSSETSSQYAANGFTSFMTSSLPFNLSNFNTSGLFSSNTTSPTAQTTDSSFGSLSSILPVTSQPPPSLSQPPPPPKTEAYSYATDLHSTPLLPPPMPPFGSKDEGTFGVGTAYETGYEAEAIPDYGPNSFSGNSSYSTDANYAPSYNPSTENTSYDPISTLFGSESAFEPPIGANPYPPSEEYNPEEELQTWEGDLSWTQPPQLDSTDTPESPPPFEKEAYGDPIEYHDNIGSSGAADVDHRVLPPDLNESDKLLGRGQDVDHRNLISLIGSPATDSNSNQLSNNDVWTSSDQDYRNPVNSSFPTGNGDQDYRLPFDIEQQLKLPPPPPPPNPNACPIPVVSTTNHHKKHLISFPQDNVESIDMELSDDDVIEGKDGFGPAHRDNLRVVVDGASIHAPSSIGSNSNLQSIQSPEGLDSQQNSQDGMPSGLSPTGPDMIGQSSLLEPPPPLPELPDDAEENMFLDQMSSDINDFLLNDEMEENLAESYWNNDLAPNHMQPPPMFPNMASLPPPPMVPPPNWMGEPPPSFQQSFNNGPFQDKMNKRGRFNNDNRGMRGGRGGFNDNGHFNYRGGMNNFRGRGRGNPRFSRGNFRGNFRGYRGGF</sequence>
<dbReference type="AlphaFoldDB" id="A0ABD2PDR1"/>
<keyword evidence="3" id="KW-0007">Acetylation</keyword>
<dbReference type="SUPFAM" id="SSF48464">
    <property type="entry name" value="ENTH/VHS domain"/>
    <property type="match status" value="1"/>
</dbReference>
<evidence type="ECO:0000256" key="6">
    <source>
        <dbReference type="SAM" id="MobiDB-lite"/>
    </source>
</evidence>
<feature type="region of interest" description="Disordered" evidence="6">
    <location>
        <begin position="882"/>
        <end position="903"/>
    </location>
</feature>
<dbReference type="PANTHER" id="PTHR12460:SF40">
    <property type="entry name" value="REGULATION OF NUCLEAR PRE-MRNA DOMAIN-CONTAINING PROTEIN 2"/>
    <property type="match status" value="1"/>
</dbReference>
<feature type="region of interest" description="Disordered" evidence="6">
    <location>
        <begin position="607"/>
        <end position="647"/>
    </location>
</feature>
<feature type="compositionally biased region" description="Polar residues" evidence="6">
    <location>
        <begin position="479"/>
        <end position="500"/>
    </location>
</feature>
<dbReference type="InterPro" id="IPR006569">
    <property type="entry name" value="CID_dom"/>
</dbReference>
<protein>
    <recommendedName>
        <fullName evidence="5">Regulation of nuclear pre-mRNA domain-containing protein 2</fullName>
    </recommendedName>
</protein>
<name>A0ABD2PDR1_9CUCU</name>
<evidence type="ECO:0000313" key="9">
    <source>
        <dbReference type="Proteomes" id="UP001516400"/>
    </source>
</evidence>
<keyword evidence="9" id="KW-1185">Reference proteome</keyword>
<evidence type="ECO:0000256" key="3">
    <source>
        <dbReference type="ARBA" id="ARBA00022990"/>
    </source>
</evidence>
<feature type="compositionally biased region" description="Polar residues" evidence="6">
    <location>
        <begin position="611"/>
        <end position="645"/>
    </location>
</feature>
<gene>
    <name evidence="8" type="ORF">HHI36_003549</name>
</gene>
<keyword evidence="2" id="KW-0597">Phosphoprotein</keyword>
<evidence type="ECO:0000256" key="1">
    <source>
        <dbReference type="ARBA" id="ARBA00022481"/>
    </source>
</evidence>
<comment type="caution">
    <text evidence="8">The sequence shown here is derived from an EMBL/GenBank/DDBJ whole genome shotgun (WGS) entry which is preliminary data.</text>
</comment>
<feature type="compositionally biased region" description="Polar residues" evidence="6">
    <location>
        <begin position="737"/>
        <end position="762"/>
    </location>
</feature>
<dbReference type="PROSITE" id="PS51391">
    <property type="entry name" value="CID"/>
    <property type="match status" value="1"/>
</dbReference>
<feature type="region of interest" description="Disordered" evidence="6">
    <location>
        <begin position="374"/>
        <end position="417"/>
    </location>
</feature>
<dbReference type="InterPro" id="IPR008942">
    <property type="entry name" value="ENTH_VHS"/>
</dbReference>
<dbReference type="Gene3D" id="1.25.40.90">
    <property type="match status" value="1"/>
</dbReference>
<dbReference type="PANTHER" id="PTHR12460">
    <property type="entry name" value="CYCLIN-DEPENDENT KINASE INHIBITOR-RELATED PROTEIN"/>
    <property type="match status" value="1"/>
</dbReference>
<evidence type="ECO:0000256" key="4">
    <source>
        <dbReference type="ARBA" id="ARBA00062892"/>
    </source>
</evidence>
<feature type="compositionally biased region" description="Pro residues" evidence="6">
    <location>
        <begin position="399"/>
        <end position="413"/>
    </location>
</feature>
<organism evidence="8 9">
    <name type="scientific">Cryptolaemus montrouzieri</name>
    <dbReference type="NCBI Taxonomy" id="559131"/>
    <lineage>
        <taxon>Eukaryota</taxon>
        <taxon>Metazoa</taxon>
        <taxon>Ecdysozoa</taxon>
        <taxon>Arthropoda</taxon>
        <taxon>Hexapoda</taxon>
        <taxon>Insecta</taxon>
        <taxon>Pterygota</taxon>
        <taxon>Neoptera</taxon>
        <taxon>Endopterygota</taxon>
        <taxon>Coleoptera</taxon>
        <taxon>Polyphaga</taxon>
        <taxon>Cucujiformia</taxon>
        <taxon>Coccinelloidea</taxon>
        <taxon>Coccinellidae</taxon>
        <taxon>Scymninae</taxon>
        <taxon>Scymnini</taxon>
        <taxon>Cryptolaemus</taxon>
    </lineage>
</organism>
<accession>A0ABD2PDR1</accession>
<keyword evidence="1" id="KW-0488">Methylation</keyword>
<feature type="compositionally biased region" description="Basic and acidic residues" evidence="6">
    <location>
        <begin position="575"/>
        <end position="592"/>
    </location>
</feature>
<dbReference type="Pfam" id="PF04818">
    <property type="entry name" value="CID"/>
    <property type="match status" value="1"/>
</dbReference>
<feature type="compositionally biased region" description="Polar residues" evidence="6">
    <location>
        <begin position="374"/>
        <end position="398"/>
    </location>
</feature>
<feature type="region of interest" description="Disordered" evidence="6">
    <location>
        <begin position="271"/>
        <end position="301"/>
    </location>
</feature>